<evidence type="ECO:0000313" key="2">
    <source>
        <dbReference type="Proteomes" id="UP001171620"/>
    </source>
</evidence>
<dbReference type="RefSeq" id="WP_155416745.1">
    <property type="nucleotide sequence ID" value="NZ_CADFER010000002.1"/>
</dbReference>
<dbReference type="Proteomes" id="UP001171620">
    <property type="component" value="Unassembled WGS sequence"/>
</dbReference>
<protein>
    <submittedName>
        <fullName evidence="1">Uncharacterized protein</fullName>
    </submittedName>
</protein>
<sequence length="47" mass="5036">MKPGCDTSILIDRRPSLKGVDTAPLTKINGRVERVGLLIAFGLPRGC</sequence>
<evidence type="ECO:0000313" key="1">
    <source>
        <dbReference type="EMBL" id="MDN7796641.1"/>
    </source>
</evidence>
<comment type="caution">
    <text evidence="1">The sequence shown here is derived from an EMBL/GenBank/DDBJ whole genome shotgun (WGS) entry which is preliminary data.</text>
</comment>
<dbReference type="AlphaFoldDB" id="A0AAW7T1I4"/>
<reference evidence="1" key="1">
    <citation type="submission" date="2023-07" db="EMBL/GenBank/DDBJ databases">
        <title>A collection of bacterial strains from the Burkholderia cepacia Research Laboratory and Repository.</title>
        <authorList>
            <person name="Lipuma J."/>
            <person name="Spilker T."/>
            <person name="Caverly L."/>
        </authorList>
    </citation>
    <scope>NUCLEOTIDE SEQUENCE</scope>
    <source>
        <strain evidence="1">AU44268</strain>
    </source>
</reference>
<proteinExistence type="predicted"/>
<dbReference type="EMBL" id="JAUJRV010000012">
    <property type="protein sequence ID" value="MDN7796641.1"/>
    <property type="molecule type" value="Genomic_DNA"/>
</dbReference>
<name>A0AAW7T1I4_BURVI</name>
<organism evidence="1 2">
    <name type="scientific">Burkholderia vietnamiensis</name>
    <dbReference type="NCBI Taxonomy" id="60552"/>
    <lineage>
        <taxon>Bacteria</taxon>
        <taxon>Pseudomonadati</taxon>
        <taxon>Pseudomonadota</taxon>
        <taxon>Betaproteobacteria</taxon>
        <taxon>Burkholderiales</taxon>
        <taxon>Burkholderiaceae</taxon>
        <taxon>Burkholderia</taxon>
        <taxon>Burkholderia cepacia complex</taxon>
    </lineage>
</organism>
<gene>
    <name evidence="1" type="ORF">QZM33_17030</name>
</gene>
<accession>A0AAW7T1I4</accession>